<dbReference type="Proteomes" id="UP000183809">
    <property type="component" value="Unassembled WGS sequence"/>
</dbReference>
<feature type="domain" description="Heme haloperoxidase family profile" evidence="9">
    <location>
        <begin position="20"/>
        <end position="233"/>
    </location>
</feature>
<dbReference type="Pfam" id="PF01328">
    <property type="entry name" value="Peroxidase_2"/>
    <property type="match status" value="1"/>
</dbReference>
<evidence type="ECO:0000313" key="11">
    <source>
        <dbReference type="Proteomes" id="UP000183809"/>
    </source>
</evidence>
<dbReference type="GeneID" id="31019246"/>
<dbReference type="RefSeq" id="XP_020125903.1">
    <property type="nucleotide sequence ID" value="XM_020278984.1"/>
</dbReference>
<dbReference type="InterPro" id="IPR000028">
    <property type="entry name" value="Chloroperoxidase"/>
</dbReference>
<feature type="signal peptide" evidence="8">
    <location>
        <begin position="1"/>
        <end position="19"/>
    </location>
</feature>
<dbReference type="Gene3D" id="1.10.489.10">
    <property type="entry name" value="Chloroperoxidase-like"/>
    <property type="match status" value="1"/>
</dbReference>
<evidence type="ECO:0000256" key="3">
    <source>
        <dbReference type="ARBA" id="ARBA00022617"/>
    </source>
</evidence>
<proteinExistence type="inferred from homology"/>
<keyword evidence="2 10" id="KW-0575">Peroxidase</keyword>
<protein>
    <submittedName>
        <fullName evidence="10">Chloroperoxidase protein</fullName>
    </submittedName>
</protein>
<comment type="similarity">
    <text evidence="7">Belongs to the chloroperoxidase family.</text>
</comment>
<keyword evidence="5" id="KW-0560">Oxidoreductase</keyword>
<dbReference type="OrthoDB" id="407298at2759"/>
<dbReference type="SMR" id="A0A1J9RB42"/>
<evidence type="ECO:0000313" key="10">
    <source>
        <dbReference type="EMBL" id="OJD29643.1"/>
    </source>
</evidence>
<keyword evidence="11" id="KW-1185">Reference proteome</keyword>
<dbReference type="GO" id="GO:0046872">
    <property type="term" value="F:metal ion binding"/>
    <property type="evidence" value="ECO:0007669"/>
    <property type="project" value="UniProtKB-KW"/>
</dbReference>
<name>A0A1J9RB42_9PEZI</name>
<evidence type="ECO:0000256" key="4">
    <source>
        <dbReference type="ARBA" id="ARBA00022723"/>
    </source>
</evidence>
<keyword evidence="3" id="KW-0349">Heme</keyword>
<dbReference type="PANTHER" id="PTHR33577:SF7">
    <property type="entry name" value="HEME HALOPEROXIDASE FAMILY PROFILE DOMAIN-CONTAINING PROTEIN"/>
    <property type="match status" value="1"/>
</dbReference>
<evidence type="ECO:0000256" key="8">
    <source>
        <dbReference type="SAM" id="SignalP"/>
    </source>
</evidence>
<dbReference type="STRING" id="236234.A0A1J9RB42"/>
<dbReference type="AlphaFoldDB" id="A0A1J9RB42"/>
<dbReference type="GO" id="GO:0004601">
    <property type="term" value="F:peroxidase activity"/>
    <property type="evidence" value="ECO:0007669"/>
    <property type="project" value="UniProtKB-KW"/>
</dbReference>
<keyword evidence="6" id="KW-0408">Iron</keyword>
<evidence type="ECO:0000259" key="9">
    <source>
        <dbReference type="PROSITE" id="PS51405"/>
    </source>
</evidence>
<comment type="caution">
    <text evidence="10">The sequence shown here is derived from an EMBL/GenBank/DDBJ whole genome shotgun (WGS) entry which is preliminary data.</text>
</comment>
<keyword evidence="4" id="KW-0479">Metal-binding</keyword>
<evidence type="ECO:0000256" key="5">
    <source>
        <dbReference type="ARBA" id="ARBA00023002"/>
    </source>
</evidence>
<evidence type="ECO:0000256" key="1">
    <source>
        <dbReference type="ARBA" id="ARBA00001970"/>
    </source>
</evidence>
<comment type="cofactor">
    <cofactor evidence="1">
        <name>heme b</name>
        <dbReference type="ChEBI" id="CHEBI:60344"/>
    </cofactor>
</comment>
<organism evidence="10 11">
    <name type="scientific">Diplodia corticola</name>
    <dbReference type="NCBI Taxonomy" id="236234"/>
    <lineage>
        <taxon>Eukaryota</taxon>
        <taxon>Fungi</taxon>
        <taxon>Dikarya</taxon>
        <taxon>Ascomycota</taxon>
        <taxon>Pezizomycotina</taxon>
        <taxon>Dothideomycetes</taxon>
        <taxon>Dothideomycetes incertae sedis</taxon>
        <taxon>Botryosphaeriales</taxon>
        <taxon>Botryosphaeriaceae</taxon>
        <taxon>Diplodia</taxon>
    </lineage>
</organism>
<evidence type="ECO:0000256" key="7">
    <source>
        <dbReference type="ARBA" id="ARBA00025795"/>
    </source>
</evidence>
<keyword evidence="8" id="KW-0732">Signal</keyword>
<evidence type="ECO:0000256" key="2">
    <source>
        <dbReference type="ARBA" id="ARBA00022559"/>
    </source>
</evidence>
<feature type="chain" id="PRO_5012611223" evidence="8">
    <location>
        <begin position="20"/>
        <end position="268"/>
    </location>
</feature>
<dbReference type="SUPFAM" id="SSF47571">
    <property type="entry name" value="Cloroperoxidase"/>
    <property type="match status" value="1"/>
</dbReference>
<gene>
    <name evidence="10" type="ORF">BKCO1_7600021</name>
</gene>
<dbReference type="InterPro" id="IPR036851">
    <property type="entry name" value="Chloroperoxidase-like_sf"/>
</dbReference>
<sequence length="268" mass="29430">MKLSLSAGFLAVSLAYAQGSIDQWAAGGAEDFRGPCPMMNTLANHGFLPHNGRNITRANAIHALSTGLNFDESLASLMWEQAVIANPEPNATFFTLDHLNRHNVLEHDASLSRSDAYFGNNHVFNQTVFDASRAWWTDATLTPAMLANSKLFRQIESRAANPDYTFSSRVEAFSLGEVAAPLIVFGDHATETVSREWVEYFFENERLPTELGWTKQAETVALDLIMHFSEVVENATSLITGDATTSPHAKRGGDLHAGFGAAVRQWKA</sequence>
<reference evidence="10 11" key="1">
    <citation type="submission" date="2016-10" db="EMBL/GenBank/DDBJ databases">
        <title>Proteomics and genomics reveal pathogen-plant mechanisms compatible with a hemibiotrophic lifestyle of Diplodia corticola.</title>
        <authorList>
            <person name="Fernandes I."/>
            <person name="De Jonge R."/>
            <person name="Van De Peer Y."/>
            <person name="Devreese B."/>
            <person name="Alves A."/>
            <person name="Esteves A.C."/>
        </authorList>
    </citation>
    <scope>NUCLEOTIDE SEQUENCE [LARGE SCALE GENOMIC DNA]</scope>
    <source>
        <strain evidence="10 11">CBS 112549</strain>
    </source>
</reference>
<accession>A0A1J9RB42</accession>
<dbReference type="PROSITE" id="PS51405">
    <property type="entry name" value="HEME_HALOPEROXIDASE"/>
    <property type="match status" value="1"/>
</dbReference>
<dbReference type="EMBL" id="MNUE01000076">
    <property type="protein sequence ID" value="OJD29643.1"/>
    <property type="molecule type" value="Genomic_DNA"/>
</dbReference>
<evidence type="ECO:0000256" key="6">
    <source>
        <dbReference type="ARBA" id="ARBA00023004"/>
    </source>
</evidence>
<dbReference type="PANTHER" id="PTHR33577">
    <property type="entry name" value="STERIGMATOCYSTIN BIOSYNTHESIS PEROXIDASE STCC-RELATED"/>
    <property type="match status" value="1"/>
</dbReference>